<evidence type="ECO:0000313" key="3">
    <source>
        <dbReference type="EMBL" id="KND01495.1"/>
    </source>
</evidence>
<evidence type="ECO:0000256" key="1">
    <source>
        <dbReference type="SAM" id="Coils"/>
    </source>
</evidence>
<dbReference type="Proteomes" id="UP000053201">
    <property type="component" value="Unassembled WGS sequence"/>
</dbReference>
<dbReference type="GeneID" id="27686825"/>
<dbReference type="InParanoid" id="A0A0L0HKS0"/>
<feature type="region of interest" description="Disordered" evidence="2">
    <location>
        <begin position="150"/>
        <end position="172"/>
    </location>
</feature>
<dbReference type="RefSeq" id="XP_016609534.1">
    <property type="nucleotide sequence ID" value="XM_016751571.1"/>
</dbReference>
<reference evidence="3 4" key="1">
    <citation type="submission" date="2009-08" db="EMBL/GenBank/DDBJ databases">
        <title>The Genome Sequence of Spizellomyces punctatus strain DAOM BR117.</title>
        <authorList>
            <consortium name="The Broad Institute Genome Sequencing Platform"/>
            <person name="Russ C."/>
            <person name="Cuomo C."/>
            <person name="Shea T."/>
            <person name="Young S.K."/>
            <person name="Zeng Q."/>
            <person name="Koehrsen M."/>
            <person name="Haas B."/>
            <person name="Borodovsky M."/>
            <person name="Guigo R."/>
            <person name="Alvarado L."/>
            <person name="Berlin A."/>
            <person name="Bochicchio J."/>
            <person name="Borenstein D."/>
            <person name="Chapman S."/>
            <person name="Chen Z."/>
            <person name="Engels R."/>
            <person name="Freedman E."/>
            <person name="Gellesch M."/>
            <person name="Goldberg J."/>
            <person name="Griggs A."/>
            <person name="Gujja S."/>
            <person name="Heiman D."/>
            <person name="Hepburn T."/>
            <person name="Howarth C."/>
            <person name="Jen D."/>
            <person name="Larson L."/>
            <person name="Lewis B."/>
            <person name="Mehta T."/>
            <person name="Park D."/>
            <person name="Pearson M."/>
            <person name="Roberts A."/>
            <person name="Saif S."/>
            <person name="Shenoy N."/>
            <person name="Sisk P."/>
            <person name="Stolte C."/>
            <person name="Sykes S."/>
            <person name="Thomson T."/>
            <person name="Walk T."/>
            <person name="White J."/>
            <person name="Yandava C."/>
            <person name="Burger G."/>
            <person name="Gray M.W."/>
            <person name="Holland P.W.H."/>
            <person name="King N."/>
            <person name="Lang F.B.F."/>
            <person name="Roger A.J."/>
            <person name="Ruiz-Trillo I."/>
            <person name="Lander E."/>
            <person name="Nusbaum C."/>
        </authorList>
    </citation>
    <scope>NUCLEOTIDE SEQUENCE [LARGE SCALE GENOMIC DNA]</scope>
    <source>
        <strain evidence="3 4">DAOM BR117</strain>
    </source>
</reference>
<feature type="coiled-coil region" evidence="1">
    <location>
        <begin position="430"/>
        <end position="464"/>
    </location>
</feature>
<sequence length="521" mass="58196">MQTYLSAHATTPISRFARSTTKAHAARSTEANASLTYDLSHLEEGERIVKLTGLLEAKDQEIADLKRKLAARKYDAAWDRVRQAGSPVSPSRGETSTSPSPIPIQYTNAEQPKEVSADTRTSSPEGKKGCTDERYEETPVVVRNFFAHAAGGPKEHDTPDSGSQAPSSDPRKDYRRLLFAMKQKIKQLQERLEQVQATATADKEAFNLQLRMAQELAEAKDLRLRAYESLARRTAGAEYVHQNSKSEITTDKNPHLDPELAKAKDNVMQDLIKERDKRCKASEATTQTEESDASESFWRGPRELIQEEYEELRQRLHELADSVHRSILSDVASDERLYGESSPSADHVGTAARTQPISPPPNPPSRSASPSTKIAALASAFSTLHAALTHLSQTCNSTNERAGKARSELRRTVGALKRAREDLVMAEKVRGTLVERENELRRQIEELERKLRMQERNLQVTEKLVSNHGRQMEVRQKEGAAQAVRNAASSRVDAKDMADSQERVYQRDMHKGFSKAFANGT</sequence>
<accession>A0A0L0HKS0</accession>
<evidence type="ECO:0000256" key="2">
    <source>
        <dbReference type="SAM" id="MobiDB-lite"/>
    </source>
</evidence>
<feature type="compositionally biased region" description="Basic and acidic residues" evidence="2">
    <location>
        <begin position="125"/>
        <end position="134"/>
    </location>
</feature>
<organism evidence="3 4">
    <name type="scientific">Spizellomyces punctatus (strain DAOM BR117)</name>
    <dbReference type="NCBI Taxonomy" id="645134"/>
    <lineage>
        <taxon>Eukaryota</taxon>
        <taxon>Fungi</taxon>
        <taxon>Fungi incertae sedis</taxon>
        <taxon>Chytridiomycota</taxon>
        <taxon>Chytridiomycota incertae sedis</taxon>
        <taxon>Chytridiomycetes</taxon>
        <taxon>Spizellomycetales</taxon>
        <taxon>Spizellomycetaceae</taxon>
        <taxon>Spizellomyces</taxon>
    </lineage>
</organism>
<feature type="region of interest" description="Disordered" evidence="2">
    <location>
        <begin position="276"/>
        <end position="297"/>
    </location>
</feature>
<protein>
    <submittedName>
        <fullName evidence="3">Uncharacterized protein</fullName>
    </submittedName>
</protein>
<dbReference type="OrthoDB" id="2137325at2759"/>
<feature type="region of interest" description="Disordered" evidence="2">
    <location>
        <begin position="334"/>
        <end position="372"/>
    </location>
</feature>
<evidence type="ECO:0000313" key="4">
    <source>
        <dbReference type="Proteomes" id="UP000053201"/>
    </source>
</evidence>
<gene>
    <name evidence="3" type="ORF">SPPG_03295</name>
</gene>
<name>A0A0L0HKS0_SPIPD</name>
<keyword evidence="1" id="KW-0175">Coiled coil</keyword>
<dbReference type="AlphaFoldDB" id="A0A0L0HKS0"/>
<dbReference type="EMBL" id="KQ257454">
    <property type="protein sequence ID" value="KND01495.1"/>
    <property type="molecule type" value="Genomic_DNA"/>
</dbReference>
<feature type="region of interest" description="Disordered" evidence="2">
    <location>
        <begin position="82"/>
        <end position="134"/>
    </location>
</feature>
<keyword evidence="4" id="KW-1185">Reference proteome</keyword>
<dbReference type="VEuPathDB" id="FungiDB:SPPG_03295"/>
<proteinExistence type="predicted"/>
<feature type="compositionally biased region" description="Polar residues" evidence="2">
    <location>
        <begin position="86"/>
        <end position="110"/>
    </location>
</feature>